<reference evidence="2" key="1">
    <citation type="submission" date="2021-06" db="EMBL/GenBank/DDBJ databases">
        <authorList>
            <person name="Kallberg Y."/>
            <person name="Tangrot J."/>
            <person name="Rosling A."/>
        </authorList>
    </citation>
    <scope>NUCLEOTIDE SEQUENCE</scope>
    <source>
        <strain evidence="2">MA453B</strain>
    </source>
</reference>
<dbReference type="InterPro" id="IPR003593">
    <property type="entry name" value="AAA+_ATPase"/>
</dbReference>
<feature type="domain" description="AAA+ ATPase" evidence="1">
    <location>
        <begin position="563"/>
        <end position="690"/>
    </location>
</feature>
<feature type="domain" description="AAA+ ATPase" evidence="1">
    <location>
        <begin position="895"/>
        <end position="1048"/>
    </location>
</feature>
<evidence type="ECO:0000313" key="2">
    <source>
        <dbReference type="EMBL" id="CAG8779109.1"/>
    </source>
</evidence>
<dbReference type="InterPro" id="IPR027417">
    <property type="entry name" value="P-loop_NTPase"/>
</dbReference>
<sequence>RDAVYMDIDSFIEVSGELVDKVFGLSYYENLCALGKILKYLFRNVYNKPKRVPQGVVRVKSDFVFSGKLFVAACNDKLLVPNIIMSLYANHELIPQPWQILICTPSTTMEELSIFTKRCFFAAKNRYDDYLFCIANLELVDFELQYQLVNIIKSMSEEYDKYLLALICCREPGVHHHILDQFSQDVHTTNGLDMKSMKKIYKELCPEIFCVISELSGLGKTEWIKNKSYELKKAPTSFLINDDVDFRALVKQFKEFKIQPFESLHLNIVSSNNPRDVNMFIFELLTLRMVVNSIDIAHLLNTTIFIEVASTVDHYLLKSIPIVQCLETTNLVWDIRNLKASNEIYSPIQIVCHYLSAYERTIDTKNLLLQSTGPDAIKPLSEEVCQDLINKYLFDNGTGKQDITSFRFIEAFINVFADQLVRFSSNVSKDFATLSVKTKAAQLESTTTSTTPSNNDKLATIVSWDDSNHLLVFFLSQMPDSICALYRDEKRVPENVKRLLKSQHTDRDKRFQLENYNTMDTKQLLEKLECLARKTMHKIKYPRYALSADNLIKMALILLRARASIPVIVCGEAGCGKTSLIGFLSQVVEVKFRSLNLHAGVTEENILSFMAEAQKVADTSELWLFFDEINTCNHIGLLADLIAHRMLNGRQIHPNIKLFAACNPYRIRTKDQSNVGLSTTAKKKEIRYEERSNLVYQVKPLPDQILDYVWDYGVLQEKEEERYIQTMVAEALENEFSNIDTFSKLIFKSQVFIREEEEPYSVSLRDVKRAITLVKFFKESFTKRPQQNEQNKYPSDDDGINISLRCYVLALGLCYQCRLYDQTIRKKYRNEMAKTISDDMSKGKRRKFEFSEETFSRIIRQEQEDYINRMTCPPNTAKNEALLENVLVMIICILTKIPVFIIGAPGSSKSLAVRLVSQNLKGFDSEDEYFQKLPQVYLIPHQGSSSSTSDGILKVFDKANNYQKTTSKEFPVISVVLLDEVGLAETSPFNPLKVLHYLLEPPYGSDSQTVSVIGISNWRLDNSKSSRALPKFDRNDLVDTAIRLLSPKIETNEIQTNISKVSLEPLADAYSTYEQTGQQFANFHGLRDYYALVKSLSTAELTPK</sequence>
<gene>
    <name evidence="2" type="ORF">DERYTH_LOCUS19440</name>
</gene>
<evidence type="ECO:0000259" key="1">
    <source>
        <dbReference type="SMART" id="SM00382"/>
    </source>
</evidence>
<dbReference type="Proteomes" id="UP000789405">
    <property type="component" value="Unassembled WGS sequence"/>
</dbReference>
<feature type="non-terminal residue" evidence="2">
    <location>
        <position position="1104"/>
    </location>
</feature>
<dbReference type="EMBL" id="CAJVPY010021309">
    <property type="protein sequence ID" value="CAG8779109.1"/>
    <property type="molecule type" value="Genomic_DNA"/>
</dbReference>
<comment type="caution">
    <text evidence="2">The sequence shown here is derived from an EMBL/GenBank/DDBJ whole genome shotgun (WGS) entry which is preliminary data.</text>
</comment>
<name>A0A9N9NWH3_9GLOM</name>
<dbReference type="PANTHER" id="PTHR22605">
    <property type="entry name" value="RZ-TYPE DOMAIN-CONTAINING PROTEIN"/>
    <property type="match status" value="1"/>
</dbReference>
<feature type="non-terminal residue" evidence="2">
    <location>
        <position position="1"/>
    </location>
</feature>
<dbReference type="OrthoDB" id="2400221at2759"/>
<organism evidence="2 3">
    <name type="scientific">Dentiscutata erythropus</name>
    <dbReference type="NCBI Taxonomy" id="1348616"/>
    <lineage>
        <taxon>Eukaryota</taxon>
        <taxon>Fungi</taxon>
        <taxon>Fungi incertae sedis</taxon>
        <taxon>Mucoromycota</taxon>
        <taxon>Glomeromycotina</taxon>
        <taxon>Glomeromycetes</taxon>
        <taxon>Diversisporales</taxon>
        <taxon>Gigasporaceae</taxon>
        <taxon>Dentiscutata</taxon>
    </lineage>
</organism>
<accession>A0A9N9NWH3</accession>
<dbReference type="GO" id="GO:0016887">
    <property type="term" value="F:ATP hydrolysis activity"/>
    <property type="evidence" value="ECO:0007669"/>
    <property type="project" value="InterPro"/>
</dbReference>
<dbReference type="GO" id="GO:0004842">
    <property type="term" value="F:ubiquitin-protein transferase activity"/>
    <property type="evidence" value="ECO:0007669"/>
    <property type="project" value="InterPro"/>
</dbReference>
<dbReference type="SMART" id="SM00382">
    <property type="entry name" value="AAA"/>
    <property type="match status" value="2"/>
</dbReference>
<dbReference type="PANTHER" id="PTHR22605:SF1">
    <property type="entry name" value="RZ-TYPE DOMAIN-CONTAINING PROTEIN"/>
    <property type="match status" value="1"/>
</dbReference>
<dbReference type="AlphaFoldDB" id="A0A9N9NWH3"/>
<evidence type="ECO:0000313" key="3">
    <source>
        <dbReference type="Proteomes" id="UP000789405"/>
    </source>
</evidence>
<dbReference type="SUPFAM" id="SSF52540">
    <property type="entry name" value="P-loop containing nucleoside triphosphate hydrolases"/>
    <property type="match status" value="2"/>
</dbReference>
<dbReference type="Gene3D" id="3.40.50.300">
    <property type="entry name" value="P-loop containing nucleotide triphosphate hydrolases"/>
    <property type="match status" value="2"/>
</dbReference>
<protein>
    <submittedName>
        <fullName evidence="2">27999_t:CDS:1</fullName>
    </submittedName>
</protein>
<dbReference type="InterPro" id="IPR031248">
    <property type="entry name" value="RNF213"/>
</dbReference>
<keyword evidence="3" id="KW-1185">Reference proteome</keyword>
<proteinExistence type="predicted"/>